<name>A0A6I4TZ74_9SPHN</name>
<evidence type="ECO:0000313" key="2">
    <source>
        <dbReference type="EMBL" id="MXP00621.1"/>
    </source>
</evidence>
<evidence type="ECO:0000313" key="3">
    <source>
        <dbReference type="Proteomes" id="UP000469430"/>
    </source>
</evidence>
<dbReference type="EMBL" id="WTYJ01000004">
    <property type="protein sequence ID" value="MXP00621.1"/>
    <property type="molecule type" value="Genomic_DNA"/>
</dbReference>
<dbReference type="PANTHER" id="PTHR36505">
    <property type="entry name" value="BLR1072 PROTEIN"/>
    <property type="match status" value="1"/>
</dbReference>
<accession>A0A6I4TZ74</accession>
<dbReference type="AlphaFoldDB" id="A0A6I4TZ74"/>
<protein>
    <submittedName>
        <fullName evidence="2">PRC-barrel domain containing protein</fullName>
    </submittedName>
</protein>
<reference evidence="2 3" key="1">
    <citation type="submission" date="2019-12" db="EMBL/GenBank/DDBJ databases">
        <title>Genomic-based taxomic classification of the family Erythrobacteraceae.</title>
        <authorList>
            <person name="Xu L."/>
        </authorList>
    </citation>
    <scope>NUCLEOTIDE SEQUENCE [LARGE SCALE GENOMIC DNA]</scope>
    <source>
        <strain evidence="2 3">S36</strain>
    </source>
</reference>
<comment type="caution">
    <text evidence="2">The sequence shown here is derived from an EMBL/GenBank/DDBJ whole genome shotgun (WGS) entry which is preliminary data.</text>
</comment>
<keyword evidence="3" id="KW-1185">Reference proteome</keyword>
<evidence type="ECO:0000259" key="1">
    <source>
        <dbReference type="Pfam" id="PF05239"/>
    </source>
</evidence>
<dbReference type="OrthoDB" id="7274881at2"/>
<dbReference type="Gene3D" id="2.30.30.240">
    <property type="entry name" value="PRC-barrel domain"/>
    <property type="match status" value="1"/>
</dbReference>
<feature type="domain" description="PRC-barrel" evidence="1">
    <location>
        <begin position="20"/>
        <end position="85"/>
    </location>
</feature>
<dbReference type="PANTHER" id="PTHR36505:SF1">
    <property type="entry name" value="BLR1072 PROTEIN"/>
    <property type="match status" value="1"/>
</dbReference>
<dbReference type="SUPFAM" id="SSF50346">
    <property type="entry name" value="PRC-barrel domain"/>
    <property type="match status" value="1"/>
</dbReference>
<gene>
    <name evidence="2" type="ORF">GRI97_16645</name>
</gene>
<dbReference type="RefSeq" id="WP_161392349.1">
    <property type="nucleotide sequence ID" value="NZ_JBHSCP010000003.1"/>
</dbReference>
<dbReference type="Pfam" id="PF05239">
    <property type="entry name" value="PRC"/>
    <property type="match status" value="1"/>
</dbReference>
<sequence>MATNDATGTKPLISALVDDTSVYGADGHKIGTLHSFHIERWKGQVEYAVIATGGLLGIGQSYHPIPFRLLNVNQEKGGYTMAIDRAVLDGGPNYRPDSMPQWDADYAQRVSAYFNSQAPGGQAL</sequence>
<dbReference type="Proteomes" id="UP000469430">
    <property type="component" value="Unassembled WGS sequence"/>
</dbReference>
<dbReference type="InterPro" id="IPR011033">
    <property type="entry name" value="PRC_barrel-like_sf"/>
</dbReference>
<organism evidence="2 3">
    <name type="scientific">Croceibacterium xixiisoli</name>
    <dbReference type="NCBI Taxonomy" id="1476466"/>
    <lineage>
        <taxon>Bacteria</taxon>
        <taxon>Pseudomonadati</taxon>
        <taxon>Pseudomonadota</taxon>
        <taxon>Alphaproteobacteria</taxon>
        <taxon>Sphingomonadales</taxon>
        <taxon>Erythrobacteraceae</taxon>
        <taxon>Croceibacterium</taxon>
    </lineage>
</organism>
<dbReference type="InterPro" id="IPR027275">
    <property type="entry name" value="PRC-brl_dom"/>
</dbReference>
<proteinExistence type="predicted"/>